<protein>
    <submittedName>
        <fullName evidence="1">STAS domain-containing protein</fullName>
    </submittedName>
</protein>
<dbReference type="AlphaFoldDB" id="A0A5B9DJA9"/>
<dbReference type="PANTHER" id="PTHR35849">
    <property type="entry name" value="BLR2341 PROTEIN"/>
    <property type="match status" value="1"/>
</dbReference>
<proteinExistence type="predicted"/>
<dbReference type="OrthoDB" id="7950580at2"/>
<keyword evidence="2" id="KW-1185">Reference proteome</keyword>
<sequence length="110" mass="11616">MTEERYFTLILNGDAGIKNAQDLVAGLRDALGQHDTVGIDTQAVTAADVTTVQSLIAARKKADAAGKSLFLLAPLATPIERVLTTAGFCTPSDVADDFWTPADQPKGNWA</sequence>
<dbReference type="KEGG" id="yti:FNA67_03245"/>
<accession>A0A5B9DJA9</accession>
<evidence type="ECO:0000313" key="1">
    <source>
        <dbReference type="EMBL" id="QEE19244.1"/>
    </source>
</evidence>
<dbReference type="InterPro" id="IPR036513">
    <property type="entry name" value="STAS_dom_sf"/>
</dbReference>
<dbReference type="InterPro" id="IPR002645">
    <property type="entry name" value="STAS_dom"/>
</dbReference>
<dbReference type="PANTHER" id="PTHR35849:SF2">
    <property type="entry name" value="BLR2341 PROTEIN"/>
    <property type="match status" value="1"/>
</dbReference>
<dbReference type="Proteomes" id="UP000321062">
    <property type="component" value="Chromosome"/>
</dbReference>
<organism evidence="1 2">
    <name type="scientific">Paradevosia tibetensis</name>
    <dbReference type="NCBI Taxonomy" id="1447062"/>
    <lineage>
        <taxon>Bacteria</taxon>
        <taxon>Pseudomonadati</taxon>
        <taxon>Pseudomonadota</taxon>
        <taxon>Alphaproteobacteria</taxon>
        <taxon>Hyphomicrobiales</taxon>
        <taxon>Devosiaceae</taxon>
        <taxon>Paradevosia</taxon>
    </lineage>
</organism>
<dbReference type="Gene3D" id="3.30.750.24">
    <property type="entry name" value="STAS domain"/>
    <property type="match status" value="1"/>
</dbReference>
<dbReference type="PROSITE" id="PS50801">
    <property type="entry name" value="STAS"/>
    <property type="match status" value="1"/>
</dbReference>
<dbReference type="InterPro" id="IPR052746">
    <property type="entry name" value="MlaB_ABC_Transporter"/>
</dbReference>
<dbReference type="Pfam" id="PF13466">
    <property type="entry name" value="STAS_2"/>
    <property type="match status" value="1"/>
</dbReference>
<gene>
    <name evidence="1" type="ORF">FNA67_03245</name>
</gene>
<evidence type="ECO:0000313" key="2">
    <source>
        <dbReference type="Proteomes" id="UP000321062"/>
    </source>
</evidence>
<dbReference type="EMBL" id="CP041690">
    <property type="protein sequence ID" value="QEE19244.1"/>
    <property type="molecule type" value="Genomic_DNA"/>
</dbReference>
<reference evidence="1 2" key="1">
    <citation type="journal article" date="2015" name="Int. J. Syst. Evol. Microbiol.">
        <title>Youhaiella tibetensis gen. nov., sp. nov., isolated from subsurface sediment.</title>
        <authorList>
            <person name="Wang Y.X."/>
            <person name="Huang F.Q."/>
            <person name="Nogi Y."/>
            <person name="Pang S.J."/>
            <person name="Wang P.K."/>
            <person name="Lv J."/>
        </authorList>
    </citation>
    <scope>NUCLEOTIDE SEQUENCE [LARGE SCALE GENOMIC DNA]</scope>
    <source>
        <strain evidence="2">fig4</strain>
    </source>
</reference>
<dbReference type="RefSeq" id="WP_147655060.1">
    <property type="nucleotide sequence ID" value="NZ_BMFM01000001.1"/>
</dbReference>
<name>A0A5B9DJA9_9HYPH</name>
<dbReference type="InterPro" id="IPR058548">
    <property type="entry name" value="MlaB-like_STAS"/>
</dbReference>
<dbReference type="SUPFAM" id="SSF52091">
    <property type="entry name" value="SpoIIaa-like"/>
    <property type="match status" value="1"/>
</dbReference>